<gene>
    <name evidence="9" type="primary">trpF</name>
    <name evidence="11" type="ORF">G9U52_02580</name>
</gene>
<evidence type="ECO:0000256" key="3">
    <source>
        <dbReference type="ARBA" id="ARBA00012572"/>
    </source>
</evidence>
<comment type="catalytic activity">
    <reaction evidence="1 9">
        <text>N-(5-phospho-beta-D-ribosyl)anthranilate = 1-(2-carboxyphenylamino)-1-deoxy-D-ribulose 5-phosphate</text>
        <dbReference type="Rhea" id="RHEA:21540"/>
        <dbReference type="ChEBI" id="CHEBI:18277"/>
        <dbReference type="ChEBI" id="CHEBI:58613"/>
        <dbReference type="EC" id="5.3.1.24"/>
    </reaction>
</comment>
<feature type="domain" description="N-(5'phosphoribosyl) anthranilate isomerase (PRAI)" evidence="10">
    <location>
        <begin position="4"/>
        <end position="106"/>
    </location>
</feature>
<keyword evidence="6 9" id="KW-0822">Tryptophan biosynthesis</keyword>
<keyword evidence="5 9" id="KW-0028">Amino-acid biosynthesis</keyword>
<dbReference type="InterPro" id="IPR013785">
    <property type="entry name" value="Aldolase_TIM"/>
</dbReference>
<comment type="pathway">
    <text evidence="2 9">Amino-acid biosynthesis; L-tryptophan biosynthesis; L-tryptophan from chorismate: step 3/5.</text>
</comment>
<dbReference type="EC" id="5.3.1.24" evidence="3 9"/>
<comment type="caution">
    <text evidence="11">The sequence shown here is derived from an EMBL/GenBank/DDBJ whole genome shotgun (WGS) entry which is preliminary data.</text>
</comment>
<dbReference type="PANTHER" id="PTHR42894:SF1">
    <property type="entry name" value="N-(5'-PHOSPHORIBOSYL)ANTHRANILATE ISOMERASE"/>
    <property type="match status" value="1"/>
</dbReference>
<dbReference type="Gene3D" id="3.20.20.70">
    <property type="entry name" value="Aldolase class I"/>
    <property type="match status" value="1"/>
</dbReference>
<keyword evidence="12" id="KW-1185">Reference proteome</keyword>
<dbReference type="PANTHER" id="PTHR42894">
    <property type="entry name" value="N-(5'-PHOSPHORIBOSYL)ANTHRANILATE ISOMERASE"/>
    <property type="match status" value="1"/>
</dbReference>
<dbReference type="Proteomes" id="UP001165962">
    <property type="component" value="Unassembled WGS sequence"/>
</dbReference>
<organism evidence="11 12">
    <name type="scientific">Paenibacillus agricola</name>
    <dbReference type="NCBI Taxonomy" id="2716264"/>
    <lineage>
        <taxon>Bacteria</taxon>
        <taxon>Bacillati</taxon>
        <taxon>Bacillota</taxon>
        <taxon>Bacilli</taxon>
        <taxon>Bacillales</taxon>
        <taxon>Paenibacillaceae</taxon>
        <taxon>Paenibacillus</taxon>
    </lineage>
</organism>
<reference evidence="11" key="1">
    <citation type="submission" date="2020-03" db="EMBL/GenBank/DDBJ databases">
        <title>Draft sequencing of Paenibacilllus sp. S3N08.</title>
        <authorList>
            <person name="Kim D.-U."/>
        </authorList>
    </citation>
    <scope>NUCLEOTIDE SEQUENCE</scope>
    <source>
        <strain evidence="11">S3N08</strain>
    </source>
</reference>
<evidence type="ECO:0000256" key="6">
    <source>
        <dbReference type="ARBA" id="ARBA00022822"/>
    </source>
</evidence>
<dbReference type="EMBL" id="JAAOIW010000001">
    <property type="protein sequence ID" value="NHN28714.1"/>
    <property type="molecule type" value="Genomic_DNA"/>
</dbReference>
<keyword evidence="8 9" id="KW-0413">Isomerase</keyword>
<dbReference type="SUPFAM" id="SSF51366">
    <property type="entry name" value="Ribulose-phoshate binding barrel"/>
    <property type="match status" value="1"/>
</dbReference>
<evidence type="ECO:0000256" key="4">
    <source>
        <dbReference type="ARBA" id="ARBA00022272"/>
    </source>
</evidence>
<dbReference type="CDD" id="cd00405">
    <property type="entry name" value="PRAI"/>
    <property type="match status" value="1"/>
</dbReference>
<evidence type="ECO:0000256" key="5">
    <source>
        <dbReference type="ARBA" id="ARBA00022605"/>
    </source>
</evidence>
<dbReference type="HAMAP" id="MF_00135">
    <property type="entry name" value="PRAI"/>
    <property type="match status" value="1"/>
</dbReference>
<keyword evidence="7 9" id="KW-0057">Aromatic amino acid biosynthesis</keyword>
<accession>A0ABX0J0T4</accession>
<evidence type="ECO:0000256" key="9">
    <source>
        <dbReference type="HAMAP-Rule" id="MF_00135"/>
    </source>
</evidence>
<proteinExistence type="inferred from homology"/>
<dbReference type="InterPro" id="IPR001240">
    <property type="entry name" value="PRAI_dom"/>
</dbReference>
<evidence type="ECO:0000256" key="2">
    <source>
        <dbReference type="ARBA" id="ARBA00004664"/>
    </source>
</evidence>
<name>A0ABX0J0T4_9BACL</name>
<sequence>MSHVKICGLQQPAMVEAIMHLPIDYIGFVFAKSKRQVTSIQAGLMIEVLEGRRAIGLPAPLSVGVFVNPSQAELLSIMKEAKLDVIQLHGQESPELCRWAKDMFPRVEVWKVVSVVALEQVSGSHAAVGMEISGKPAANIMDSTVANSRVSDLLQPYQASVDAFLLDTFDPVYGGGSGKTFAWEAIPPYQAWCREAGLKLIVAGGLVADNVRELLDAYEPDGVDVSSGVETNGVKDIDQIIRFVERVKHRD</sequence>
<dbReference type="Pfam" id="PF00697">
    <property type="entry name" value="PRAI"/>
    <property type="match status" value="2"/>
</dbReference>
<evidence type="ECO:0000259" key="10">
    <source>
        <dbReference type="Pfam" id="PF00697"/>
    </source>
</evidence>
<dbReference type="GO" id="GO:0016853">
    <property type="term" value="F:isomerase activity"/>
    <property type="evidence" value="ECO:0007669"/>
    <property type="project" value="UniProtKB-KW"/>
</dbReference>
<feature type="domain" description="N-(5'phosphoribosyl) anthranilate isomerase (PRAI)" evidence="10">
    <location>
        <begin position="159"/>
        <end position="245"/>
    </location>
</feature>
<protein>
    <recommendedName>
        <fullName evidence="4 9">N-(5'-phosphoribosyl)anthranilate isomerase</fullName>
        <shortName evidence="9">PRAI</shortName>
        <ecNumber evidence="3 9">5.3.1.24</ecNumber>
    </recommendedName>
</protein>
<evidence type="ECO:0000256" key="8">
    <source>
        <dbReference type="ARBA" id="ARBA00023235"/>
    </source>
</evidence>
<dbReference type="InterPro" id="IPR044643">
    <property type="entry name" value="TrpF_fam"/>
</dbReference>
<dbReference type="RefSeq" id="WP_166145682.1">
    <property type="nucleotide sequence ID" value="NZ_JAAOIW010000001.1"/>
</dbReference>
<evidence type="ECO:0000256" key="1">
    <source>
        <dbReference type="ARBA" id="ARBA00001164"/>
    </source>
</evidence>
<evidence type="ECO:0000313" key="12">
    <source>
        <dbReference type="Proteomes" id="UP001165962"/>
    </source>
</evidence>
<evidence type="ECO:0000313" key="11">
    <source>
        <dbReference type="EMBL" id="NHN28714.1"/>
    </source>
</evidence>
<evidence type="ECO:0000256" key="7">
    <source>
        <dbReference type="ARBA" id="ARBA00023141"/>
    </source>
</evidence>
<dbReference type="InterPro" id="IPR011060">
    <property type="entry name" value="RibuloseP-bd_barrel"/>
</dbReference>
<comment type="similarity">
    <text evidence="9">Belongs to the TrpF family.</text>
</comment>